<dbReference type="AlphaFoldDB" id="A0A5K3FYV6"/>
<name>A0A5K3FYV6_MESCO</name>
<accession>A0A5K3FYV6</accession>
<dbReference type="WBParaSite" id="MCU_013395-RA">
    <property type="protein sequence ID" value="MCU_013395-RA"/>
    <property type="gene ID" value="MCU_013395"/>
</dbReference>
<reference evidence="1" key="1">
    <citation type="submission" date="2019-11" db="UniProtKB">
        <authorList>
            <consortium name="WormBaseParasite"/>
        </authorList>
    </citation>
    <scope>IDENTIFICATION</scope>
</reference>
<protein>
    <submittedName>
        <fullName evidence="1">START domain-containing protein</fullName>
    </submittedName>
</protein>
<organism evidence="1">
    <name type="scientific">Mesocestoides corti</name>
    <name type="common">Flatworm</name>
    <dbReference type="NCBI Taxonomy" id="53468"/>
    <lineage>
        <taxon>Eukaryota</taxon>
        <taxon>Metazoa</taxon>
        <taxon>Spiralia</taxon>
        <taxon>Lophotrochozoa</taxon>
        <taxon>Platyhelminthes</taxon>
        <taxon>Cestoda</taxon>
        <taxon>Eucestoda</taxon>
        <taxon>Cyclophyllidea</taxon>
        <taxon>Mesocestoididae</taxon>
        <taxon>Mesocestoides</taxon>
    </lineage>
</organism>
<sequence>DKTYEGDLTIINVVHPRPEGVDLSYVYCLTYNSFLSYAIDWANSA</sequence>
<evidence type="ECO:0000313" key="1">
    <source>
        <dbReference type="WBParaSite" id="MCU_013395-RA"/>
    </source>
</evidence>
<proteinExistence type="predicted"/>